<keyword evidence="5" id="KW-0812">Transmembrane</keyword>
<evidence type="ECO:0000256" key="7">
    <source>
        <dbReference type="ARBA" id="ARBA00023128"/>
    </source>
</evidence>
<evidence type="ECO:0000313" key="14">
    <source>
        <dbReference type="EMBL" id="KAH3664167.1"/>
    </source>
</evidence>
<dbReference type="Pfam" id="PF17050">
    <property type="entry name" value="AIM5"/>
    <property type="match status" value="1"/>
</dbReference>
<evidence type="ECO:0000256" key="5">
    <source>
        <dbReference type="ARBA" id="ARBA00022692"/>
    </source>
</evidence>
<protein>
    <recommendedName>
        <fullName evidence="4 11">MICOS complex subunit MIC12</fullName>
    </recommendedName>
    <alternativeName>
        <fullName evidence="10 11">Altered inheritance of mitochondria protein 5, mitochondrial</fullName>
    </alternativeName>
    <alternativeName>
        <fullName evidence="9 11">Found in mitochondrial proteome protein 51</fullName>
    </alternativeName>
</protein>
<evidence type="ECO:0000256" key="10">
    <source>
        <dbReference type="ARBA" id="ARBA00032985"/>
    </source>
</evidence>
<feature type="chain" id="PRO_5040325676" description="MICOS complex subunit MIC12" evidence="13">
    <location>
        <begin position="20"/>
        <end position="199"/>
    </location>
</feature>
<keyword evidence="6" id="KW-1133">Transmembrane helix</keyword>
<dbReference type="EMBL" id="JAEUBE010000352">
    <property type="protein sequence ID" value="KAH3664167.1"/>
    <property type="molecule type" value="Genomic_DNA"/>
</dbReference>
<dbReference type="Proteomes" id="UP000769157">
    <property type="component" value="Unassembled WGS sequence"/>
</dbReference>
<evidence type="ECO:0000256" key="2">
    <source>
        <dbReference type="ARBA" id="ARBA00004370"/>
    </source>
</evidence>
<dbReference type="GeneID" id="70236846"/>
<keyword evidence="13" id="KW-0732">Signal</keyword>
<keyword evidence="15" id="KW-1185">Reference proteome</keyword>
<dbReference type="GO" id="GO:0061617">
    <property type="term" value="C:MICOS complex"/>
    <property type="evidence" value="ECO:0007669"/>
    <property type="project" value="UniProtKB-UniRule"/>
</dbReference>
<dbReference type="AlphaFoldDB" id="A0A9P8P3H5"/>
<comment type="caution">
    <text evidence="14">The sequence shown here is derived from an EMBL/GenBank/DDBJ whole genome shotgun (WGS) entry which is preliminary data.</text>
</comment>
<comment type="subcellular location">
    <subcellularLocation>
        <location evidence="2">Membrane</location>
    </subcellularLocation>
    <subcellularLocation>
        <location evidence="11">Mitochondrion inner membrane</location>
        <topology evidence="11">Single-pass membrane protein</topology>
    </subcellularLocation>
</comment>
<sequence length="199" mass="22548">MAGRIHGFLGGVLLTGSLAYLTSREFRINQGIVSQSLRESSRIIEERNLPVPHQSNVLQYQDKTVSESIKDIWNHEVIKSVNYLYSLDFASVGESITKKIDQPAEKGADQAQKDLSKPPFTRIESKTKGSNHPTNEIRKDIEFSFLQRLEHDTSALVGRDCRGWPFYLGCKGRFGQHFLSVSFGLEISRENSMDLDSVW</sequence>
<dbReference type="OrthoDB" id="4037694at2759"/>
<feature type="region of interest" description="Disordered" evidence="12">
    <location>
        <begin position="101"/>
        <end position="135"/>
    </location>
</feature>
<dbReference type="RefSeq" id="XP_046060447.1">
    <property type="nucleotide sequence ID" value="XM_046206007.1"/>
</dbReference>
<evidence type="ECO:0000256" key="9">
    <source>
        <dbReference type="ARBA" id="ARBA00032159"/>
    </source>
</evidence>
<organism evidence="14 15">
    <name type="scientific">Ogataea philodendri</name>
    <dbReference type="NCBI Taxonomy" id="1378263"/>
    <lineage>
        <taxon>Eukaryota</taxon>
        <taxon>Fungi</taxon>
        <taxon>Dikarya</taxon>
        <taxon>Ascomycota</taxon>
        <taxon>Saccharomycotina</taxon>
        <taxon>Pichiomycetes</taxon>
        <taxon>Pichiales</taxon>
        <taxon>Pichiaceae</taxon>
        <taxon>Ogataea</taxon>
    </lineage>
</organism>
<accession>A0A9P8P3H5</accession>
<keyword evidence="7 11" id="KW-0496">Mitochondrion</keyword>
<keyword evidence="8" id="KW-0472">Membrane</keyword>
<keyword evidence="11" id="KW-0999">Mitochondrion inner membrane</keyword>
<evidence type="ECO:0000313" key="15">
    <source>
        <dbReference type="Proteomes" id="UP000769157"/>
    </source>
</evidence>
<comment type="subunit">
    <text evidence="11">Component of the mitochondrial contact site and cristae organizing system (MICOS) complex.</text>
</comment>
<reference evidence="14" key="2">
    <citation type="submission" date="2021-01" db="EMBL/GenBank/DDBJ databases">
        <authorList>
            <person name="Schikora-Tamarit M.A."/>
        </authorList>
    </citation>
    <scope>NUCLEOTIDE SEQUENCE</scope>
    <source>
        <strain evidence="14">CBS6075</strain>
    </source>
</reference>
<proteinExistence type="inferred from homology"/>
<evidence type="ECO:0000256" key="13">
    <source>
        <dbReference type="SAM" id="SignalP"/>
    </source>
</evidence>
<evidence type="ECO:0000256" key="1">
    <source>
        <dbReference type="ARBA" id="ARBA00002689"/>
    </source>
</evidence>
<comment type="function">
    <text evidence="1 11">Component of the MICOS complex, a large protein complex of the mitochondrial inner membrane that plays crucial roles in the maintenance of crista junctions, inner membrane architecture, and formation of contact sites to the outer membrane.</text>
</comment>
<evidence type="ECO:0000256" key="3">
    <source>
        <dbReference type="ARBA" id="ARBA00009188"/>
    </source>
</evidence>
<feature type="compositionally biased region" description="Basic and acidic residues" evidence="12">
    <location>
        <begin position="101"/>
        <end position="116"/>
    </location>
</feature>
<feature type="signal peptide" evidence="13">
    <location>
        <begin position="1"/>
        <end position="19"/>
    </location>
</feature>
<reference evidence="14" key="1">
    <citation type="journal article" date="2021" name="Open Biol.">
        <title>Shared evolutionary footprints suggest mitochondrial oxidative damage underlies multiple complex I losses in fungi.</title>
        <authorList>
            <person name="Schikora-Tamarit M.A."/>
            <person name="Marcet-Houben M."/>
            <person name="Nosek J."/>
            <person name="Gabaldon T."/>
        </authorList>
    </citation>
    <scope>NUCLEOTIDE SEQUENCE</scope>
    <source>
        <strain evidence="14">CBS6075</strain>
    </source>
</reference>
<comment type="similarity">
    <text evidence="3 11">Belongs to the MICOS complex subunit Mic12 family.</text>
</comment>
<evidence type="ECO:0000256" key="8">
    <source>
        <dbReference type="ARBA" id="ARBA00023136"/>
    </source>
</evidence>
<gene>
    <name evidence="14" type="ORF">OGAPHI_004881</name>
</gene>
<dbReference type="InterPro" id="IPR031463">
    <property type="entry name" value="Mic12"/>
</dbReference>
<dbReference type="GO" id="GO:0042407">
    <property type="term" value="P:cristae formation"/>
    <property type="evidence" value="ECO:0007669"/>
    <property type="project" value="InterPro"/>
</dbReference>
<name>A0A9P8P3H5_9ASCO</name>
<evidence type="ECO:0000256" key="4">
    <source>
        <dbReference type="ARBA" id="ARBA00018170"/>
    </source>
</evidence>
<evidence type="ECO:0000256" key="12">
    <source>
        <dbReference type="SAM" id="MobiDB-lite"/>
    </source>
</evidence>
<evidence type="ECO:0000256" key="11">
    <source>
        <dbReference type="RuleBase" id="RU363010"/>
    </source>
</evidence>
<dbReference type="GO" id="GO:0044284">
    <property type="term" value="C:mitochondrial crista junction"/>
    <property type="evidence" value="ECO:0007669"/>
    <property type="project" value="InterPro"/>
</dbReference>
<evidence type="ECO:0000256" key="6">
    <source>
        <dbReference type="ARBA" id="ARBA00022989"/>
    </source>
</evidence>